<dbReference type="RefSeq" id="XP_016505767.1">
    <property type="nucleotide sequence ID" value="XM_016650281.1"/>
</dbReference>
<dbReference type="STRING" id="4097.A0A1S4CXA4"/>
<protein>
    <submittedName>
        <fullName evidence="2">Uncharacterized protein LOC107823591</fullName>
    </submittedName>
</protein>
<evidence type="ECO:0000313" key="1">
    <source>
        <dbReference type="Proteomes" id="UP000790787"/>
    </source>
</evidence>
<gene>
    <name evidence="2" type="primary">LOC107823591</name>
</gene>
<dbReference type="OrthoDB" id="1938551at2759"/>
<keyword evidence="1" id="KW-1185">Reference proteome</keyword>
<dbReference type="PANTHER" id="PTHR31635">
    <property type="entry name" value="REVERSE TRANSCRIPTASE DOMAIN-CONTAINING PROTEIN-RELATED"/>
    <property type="match status" value="1"/>
</dbReference>
<organism evidence="1 2">
    <name type="scientific">Nicotiana tabacum</name>
    <name type="common">Common tobacco</name>
    <dbReference type="NCBI Taxonomy" id="4097"/>
    <lineage>
        <taxon>Eukaryota</taxon>
        <taxon>Viridiplantae</taxon>
        <taxon>Streptophyta</taxon>
        <taxon>Embryophyta</taxon>
        <taxon>Tracheophyta</taxon>
        <taxon>Spermatophyta</taxon>
        <taxon>Magnoliopsida</taxon>
        <taxon>eudicotyledons</taxon>
        <taxon>Gunneridae</taxon>
        <taxon>Pentapetalae</taxon>
        <taxon>asterids</taxon>
        <taxon>lamiids</taxon>
        <taxon>Solanales</taxon>
        <taxon>Solanaceae</taxon>
        <taxon>Nicotianoideae</taxon>
        <taxon>Nicotianeae</taxon>
        <taxon>Nicotiana</taxon>
    </lineage>
</organism>
<evidence type="ECO:0000313" key="2">
    <source>
        <dbReference type="RefSeq" id="XP_016505767.1"/>
    </source>
</evidence>
<dbReference type="PANTHER" id="PTHR31635:SF196">
    <property type="entry name" value="REVERSE TRANSCRIPTASE DOMAIN-CONTAINING PROTEIN-RELATED"/>
    <property type="match status" value="1"/>
</dbReference>
<reference evidence="1" key="1">
    <citation type="journal article" date="2014" name="Nat. Commun.">
        <title>The tobacco genome sequence and its comparison with those of tomato and potato.</title>
        <authorList>
            <person name="Sierro N."/>
            <person name="Battey J.N."/>
            <person name="Ouadi S."/>
            <person name="Bakaher N."/>
            <person name="Bovet L."/>
            <person name="Willig A."/>
            <person name="Goepfert S."/>
            <person name="Peitsch M.C."/>
            <person name="Ivanov N.V."/>
        </authorList>
    </citation>
    <scope>NUCLEOTIDE SEQUENCE [LARGE SCALE GENOMIC DNA]</scope>
</reference>
<name>A0A1S4CXA4_TOBAC</name>
<proteinExistence type="predicted"/>
<reference evidence="2" key="2">
    <citation type="submission" date="2025-08" db="UniProtKB">
        <authorList>
            <consortium name="RefSeq"/>
        </authorList>
    </citation>
    <scope>IDENTIFICATION</scope>
    <source>
        <tissue evidence="2">Leaf</tissue>
    </source>
</reference>
<dbReference type="Proteomes" id="UP000790787">
    <property type="component" value="Chromosome 22"/>
</dbReference>
<dbReference type="OMA" id="KINWIRD"/>
<sequence length="231" mass="26808">MILQQIEKEKHQKLRQSSYLAEVFLQQRSKASWINLGDDNTSYFYSVIKHRILKQAIVQLKDNQGNWQTEQVIARLFVHYYQDLLGKQHEERIRAFRGFLRNGPILTEEHHLNILKPFTEEDVKKVVYSIDINKSSRSDGYGSDFFRAAWSIIGKDVAEAVLEFFQNGQFLKQINATNIALIPKVSTPENASQYRPIACCNVIYKVISKLICLKLKERVSHLVSESQTTFV</sequence>
<dbReference type="KEGG" id="nta:107823591"/>
<accession>A0A1S4CXA4</accession>
<dbReference type="GeneID" id="107823591"/>
<dbReference type="PaxDb" id="4097-A0A1S4CXA4"/>
<dbReference type="AlphaFoldDB" id="A0A1S4CXA4"/>